<feature type="transmembrane region" description="Helical" evidence="11">
    <location>
        <begin position="144"/>
        <end position="166"/>
    </location>
</feature>
<feature type="transmembrane region" description="Helical" evidence="11">
    <location>
        <begin position="108"/>
        <end position="132"/>
    </location>
</feature>
<proteinExistence type="inferred from homology"/>
<evidence type="ECO:0000256" key="10">
    <source>
        <dbReference type="ARBA" id="ARBA00023201"/>
    </source>
</evidence>
<evidence type="ECO:0000256" key="11">
    <source>
        <dbReference type="HAMAP-Rule" id="MF_01844"/>
    </source>
</evidence>
<feature type="transmembrane region" description="Helical" evidence="11">
    <location>
        <begin position="199"/>
        <end position="220"/>
    </location>
</feature>
<organism evidence="12 13">
    <name type="scientific">Kribbella orskensis</name>
    <dbReference type="NCBI Taxonomy" id="2512216"/>
    <lineage>
        <taxon>Bacteria</taxon>
        <taxon>Bacillati</taxon>
        <taxon>Actinomycetota</taxon>
        <taxon>Actinomycetes</taxon>
        <taxon>Propionibacteriales</taxon>
        <taxon>Kribbellaceae</taxon>
        <taxon>Kribbella</taxon>
    </lineage>
</organism>
<comment type="similarity">
    <text evidence="11">Belongs to the NhaA Na(+)/H(+) (TC 2.A.33) antiporter family.</text>
</comment>
<name>A0ABY2BJQ7_9ACTN</name>
<evidence type="ECO:0000256" key="5">
    <source>
        <dbReference type="ARBA" id="ARBA00022692"/>
    </source>
</evidence>
<keyword evidence="2 11" id="KW-0813">Transport</keyword>
<dbReference type="Pfam" id="PF06965">
    <property type="entry name" value="Na_H_antiport_1"/>
    <property type="match status" value="1"/>
</dbReference>
<keyword evidence="13" id="KW-1185">Reference proteome</keyword>
<comment type="subcellular location">
    <subcellularLocation>
        <location evidence="1">Cell inner membrane</location>
        <topology evidence="1">Multi-pass membrane protein</topology>
    </subcellularLocation>
    <subcellularLocation>
        <location evidence="11">Cell membrane</location>
        <topology evidence="11">Multi-pass membrane protein</topology>
    </subcellularLocation>
</comment>
<dbReference type="EMBL" id="SLWM01000007">
    <property type="protein sequence ID" value="TCO21876.1"/>
    <property type="molecule type" value="Genomic_DNA"/>
</dbReference>
<keyword evidence="8 11" id="KW-0406">Ion transport</keyword>
<dbReference type="Gene3D" id="1.20.1530.10">
    <property type="entry name" value="Na+/H+ antiporter like domain"/>
    <property type="match status" value="1"/>
</dbReference>
<comment type="catalytic activity">
    <reaction evidence="11">
        <text>Na(+)(in) + 2 H(+)(out) = Na(+)(out) + 2 H(+)(in)</text>
        <dbReference type="Rhea" id="RHEA:29251"/>
        <dbReference type="ChEBI" id="CHEBI:15378"/>
        <dbReference type="ChEBI" id="CHEBI:29101"/>
    </reaction>
</comment>
<evidence type="ECO:0000256" key="6">
    <source>
        <dbReference type="ARBA" id="ARBA00022989"/>
    </source>
</evidence>
<evidence type="ECO:0000256" key="3">
    <source>
        <dbReference type="ARBA" id="ARBA00022449"/>
    </source>
</evidence>
<dbReference type="InterPro" id="IPR023171">
    <property type="entry name" value="Na/H_antiporter_dom_sf"/>
</dbReference>
<evidence type="ECO:0000256" key="9">
    <source>
        <dbReference type="ARBA" id="ARBA00023136"/>
    </source>
</evidence>
<keyword evidence="5 11" id="KW-0812">Transmembrane</keyword>
<reference evidence="12 13" key="1">
    <citation type="journal article" date="2015" name="Stand. Genomic Sci.">
        <title>Genomic Encyclopedia of Bacterial and Archaeal Type Strains, Phase III: the genomes of soil and plant-associated and newly described type strains.</title>
        <authorList>
            <person name="Whitman W.B."/>
            <person name="Woyke T."/>
            <person name="Klenk H.P."/>
            <person name="Zhou Y."/>
            <person name="Lilburn T.G."/>
            <person name="Beck B.J."/>
            <person name="De Vos P."/>
            <person name="Vandamme P."/>
            <person name="Eisen J.A."/>
            <person name="Garrity G."/>
            <person name="Hugenholtz P."/>
            <person name="Kyrpides N.C."/>
        </authorList>
    </citation>
    <scope>NUCLEOTIDE SEQUENCE [LARGE SCALE GENOMIC DNA]</scope>
    <source>
        <strain evidence="12 13">VKM Ac-2538</strain>
    </source>
</reference>
<dbReference type="Proteomes" id="UP000295818">
    <property type="component" value="Unassembled WGS sequence"/>
</dbReference>
<feature type="transmembrane region" description="Helical" evidence="11">
    <location>
        <begin position="241"/>
        <end position="258"/>
    </location>
</feature>
<feature type="transmembrane region" description="Helical" evidence="11">
    <location>
        <begin position="173"/>
        <end position="193"/>
    </location>
</feature>
<keyword evidence="7 11" id="KW-0915">Sodium</keyword>
<dbReference type="InterPro" id="IPR004670">
    <property type="entry name" value="NhaA"/>
</dbReference>
<gene>
    <name evidence="11" type="primary">nhaA</name>
    <name evidence="12" type="ORF">EV644_107198</name>
</gene>
<protein>
    <recommendedName>
        <fullName evidence="11">Na(+)/H(+) antiporter NhaA</fullName>
    </recommendedName>
    <alternativeName>
        <fullName evidence="11">Sodium/proton antiporter NhaA</fullName>
    </alternativeName>
</protein>
<evidence type="ECO:0000256" key="8">
    <source>
        <dbReference type="ARBA" id="ARBA00023065"/>
    </source>
</evidence>
<feature type="transmembrane region" description="Helical" evidence="11">
    <location>
        <begin position="383"/>
        <end position="402"/>
    </location>
</feature>
<dbReference type="NCBIfam" id="TIGR00773">
    <property type="entry name" value="NhaA"/>
    <property type="match status" value="1"/>
</dbReference>
<evidence type="ECO:0000256" key="1">
    <source>
        <dbReference type="ARBA" id="ARBA00004429"/>
    </source>
</evidence>
<evidence type="ECO:0000256" key="2">
    <source>
        <dbReference type="ARBA" id="ARBA00022448"/>
    </source>
</evidence>
<dbReference type="HAMAP" id="MF_01844">
    <property type="entry name" value="NhaA"/>
    <property type="match status" value="1"/>
</dbReference>
<evidence type="ECO:0000256" key="7">
    <source>
        <dbReference type="ARBA" id="ARBA00023053"/>
    </source>
</evidence>
<feature type="transmembrane region" description="Helical" evidence="11">
    <location>
        <begin position="351"/>
        <end position="371"/>
    </location>
</feature>
<evidence type="ECO:0000313" key="12">
    <source>
        <dbReference type="EMBL" id="TCO21876.1"/>
    </source>
</evidence>
<keyword evidence="6 11" id="KW-1133">Transmembrane helix</keyword>
<feature type="transmembrane region" description="Helical" evidence="11">
    <location>
        <begin position="41"/>
        <end position="59"/>
    </location>
</feature>
<dbReference type="PANTHER" id="PTHR30341">
    <property type="entry name" value="SODIUM ION/PROTON ANTIPORTER NHAA-RELATED"/>
    <property type="match status" value="1"/>
</dbReference>
<keyword evidence="3 11" id="KW-0050">Antiport</keyword>
<dbReference type="PANTHER" id="PTHR30341:SF0">
    <property type="entry name" value="NA(+)_H(+) ANTIPORTER NHAA"/>
    <property type="match status" value="1"/>
</dbReference>
<feature type="transmembrane region" description="Helical" evidence="11">
    <location>
        <begin position="309"/>
        <end position="331"/>
    </location>
</feature>
<feature type="transmembrane region" description="Helical" evidence="11">
    <location>
        <begin position="278"/>
        <end position="297"/>
    </location>
</feature>
<evidence type="ECO:0000256" key="4">
    <source>
        <dbReference type="ARBA" id="ARBA00022475"/>
    </source>
</evidence>
<keyword evidence="9 11" id="KW-0472">Membrane</keyword>
<sequence length="410" mass="43760">MTPERRGPPVRLLQKRRAFPRILGSERAFLADTLRAETTGGLVLVGAAVIALIWANTPWQDQYHNLRDAQLGPLTVEQWATDGALTLFFYLAGVELKRELVVGTLSKLSEAVVPVVAAICGMAIPALIYAVINLTADDGKPHGWAVPTATDIAFALAVLAIVGSSLPSALRAFLLTLAVVDDLGAILVIAVFFSHGLNLLALLAALALIAAFAVLQHFRFRTPFLYMPVVLGAWWFMHESGIHATIAGVALGLVTRVLPDEGETRSPAERLEHRLRPWSAGVAVPVFALFAAGVTLSREALREMLTDPVAIGVVCGLLFGKIIGVFGGSWLTARFTRAELNSDLSWRDVGAVSVLAGIGFTVALLIAQLAFGDDTAQIERAKAAVLIASLLAALIAAVLLFHRNRAYADD</sequence>
<keyword evidence="4 11" id="KW-1003">Cell membrane</keyword>
<comment type="caution">
    <text evidence="12">The sequence shown here is derived from an EMBL/GenBank/DDBJ whole genome shotgun (WGS) entry which is preliminary data.</text>
</comment>
<comment type="function">
    <text evidence="11">Na(+)/H(+) antiporter that extrudes sodium in exchange for external protons.</text>
</comment>
<keyword evidence="10 11" id="KW-0739">Sodium transport</keyword>
<evidence type="ECO:0000313" key="13">
    <source>
        <dbReference type="Proteomes" id="UP000295818"/>
    </source>
</evidence>
<accession>A0ABY2BJQ7</accession>